<organism evidence="2 3">
    <name type="scientific">Aeromicrobium piscarium</name>
    <dbReference type="NCBI Taxonomy" id="2590901"/>
    <lineage>
        <taxon>Bacteria</taxon>
        <taxon>Bacillati</taxon>
        <taxon>Actinomycetota</taxon>
        <taxon>Actinomycetes</taxon>
        <taxon>Propionibacteriales</taxon>
        <taxon>Nocardioidaceae</taxon>
        <taxon>Aeromicrobium</taxon>
    </lineage>
</organism>
<reference evidence="2 3" key="1">
    <citation type="submission" date="2019-07" db="EMBL/GenBank/DDBJ databases">
        <authorList>
            <person name="Zhao L.H."/>
        </authorList>
    </citation>
    <scope>NUCLEOTIDE SEQUENCE [LARGE SCALE GENOMIC DNA]</scope>
    <source>
        <strain evidence="2 3">Co35</strain>
    </source>
</reference>
<dbReference type="AlphaFoldDB" id="A0A554RJT1"/>
<proteinExistence type="predicted"/>
<keyword evidence="1" id="KW-0472">Membrane</keyword>
<keyword evidence="3" id="KW-1185">Reference proteome</keyword>
<sequence>MRWSTRQSLLWSAITGALFGVFFAAWSGIVDGQTAARAVVSGVVAGLVFGALLGLLQLREFRVQEDDGADELTFRQRRRVTRAVTRGDVPTDPVMRKATLAAARRRLRWYHDRAAWLYRICFGALLILTVISAIDDSPVLWLAVPLYAGLLAYAEWERRRLPRRIARLEA</sequence>
<gene>
    <name evidence="2" type="ORF">FNM00_17640</name>
</gene>
<evidence type="ECO:0000313" key="3">
    <source>
        <dbReference type="Proteomes" id="UP000316988"/>
    </source>
</evidence>
<accession>A0A554RJT1</accession>
<dbReference type="RefSeq" id="WP_143914851.1">
    <property type="nucleotide sequence ID" value="NZ_VLNT01000026.1"/>
</dbReference>
<comment type="caution">
    <text evidence="2">The sequence shown here is derived from an EMBL/GenBank/DDBJ whole genome shotgun (WGS) entry which is preliminary data.</text>
</comment>
<evidence type="ECO:0000313" key="2">
    <source>
        <dbReference type="EMBL" id="TSD54405.1"/>
    </source>
</evidence>
<keyword evidence="1" id="KW-0812">Transmembrane</keyword>
<evidence type="ECO:0000256" key="1">
    <source>
        <dbReference type="SAM" id="Phobius"/>
    </source>
</evidence>
<feature type="transmembrane region" description="Helical" evidence="1">
    <location>
        <begin position="114"/>
        <end position="133"/>
    </location>
</feature>
<name>A0A554RJT1_9ACTN</name>
<protein>
    <submittedName>
        <fullName evidence="2">Uncharacterized protein</fullName>
    </submittedName>
</protein>
<feature type="transmembrane region" description="Helical" evidence="1">
    <location>
        <begin position="9"/>
        <end position="29"/>
    </location>
</feature>
<feature type="transmembrane region" description="Helical" evidence="1">
    <location>
        <begin position="35"/>
        <end position="56"/>
    </location>
</feature>
<feature type="transmembrane region" description="Helical" evidence="1">
    <location>
        <begin position="139"/>
        <end position="156"/>
    </location>
</feature>
<dbReference type="Proteomes" id="UP000316988">
    <property type="component" value="Unassembled WGS sequence"/>
</dbReference>
<keyword evidence="1" id="KW-1133">Transmembrane helix</keyword>
<dbReference type="EMBL" id="VLNT01000026">
    <property type="protein sequence ID" value="TSD54405.1"/>
    <property type="molecule type" value="Genomic_DNA"/>
</dbReference>